<reference evidence="1" key="1">
    <citation type="journal article" date="2012" name="Science">
        <title>Fermentation, hydrogen, and sulfur metabolism in multiple uncultivated bacterial phyla.</title>
        <authorList>
            <person name="Wrighton K.C."/>
            <person name="Thomas B.C."/>
            <person name="Sharon I."/>
            <person name="Miller C.S."/>
            <person name="Castelle C.J."/>
            <person name="VerBerkmoes N.C."/>
            <person name="Wilkins M.J."/>
            <person name="Hettich R.L."/>
            <person name="Lipton M.S."/>
            <person name="Williams K.H."/>
            <person name="Long P.E."/>
            <person name="Banfield J.F."/>
        </authorList>
    </citation>
    <scope>NUCLEOTIDE SEQUENCE [LARGE SCALE GENOMIC DNA]</scope>
</reference>
<comment type="caution">
    <text evidence="1">The sequence shown here is derived from an EMBL/GenBank/DDBJ whole genome shotgun (WGS) entry which is preliminary data.</text>
</comment>
<name>K2GRJ8_9BACT</name>
<protein>
    <submittedName>
        <fullName evidence="1">Uncharacterized protein</fullName>
    </submittedName>
</protein>
<accession>K2GRJ8</accession>
<sequence>MENFNIITNPEEFMKLHQIDDLYSPKVFEPIWKVHDIFIQETWIELTVEEFIAKIWQIMDEKWNWAFKPRSKKDKLYSDPWKWLDSLSVLLSWIKWMTREKYQRIIAYANKWYLDHFYVIHSGRFNKSTSN</sequence>
<organism evidence="1">
    <name type="scientific">uncultured bacterium</name>
    <name type="common">gcode 4</name>
    <dbReference type="NCBI Taxonomy" id="1234023"/>
    <lineage>
        <taxon>Bacteria</taxon>
        <taxon>environmental samples</taxon>
    </lineage>
</organism>
<dbReference type="EMBL" id="AMFJ01001005">
    <property type="protein sequence ID" value="EKE25940.1"/>
    <property type="molecule type" value="Genomic_DNA"/>
</dbReference>
<dbReference type="AlphaFoldDB" id="K2GRJ8"/>
<proteinExistence type="predicted"/>
<evidence type="ECO:0000313" key="1">
    <source>
        <dbReference type="EMBL" id="EKE25940.1"/>
    </source>
</evidence>
<gene>
    <name evidence="1" type="ORF">ACD_4C00489G0002</name>
</gene>